<name>A0A6J3M245_9PEZI</name>
<proteinExistence type="inferred from homology"/>
<feature type="domain" description="DNA replication complex GINS protein PSF3 N-terminal" evidence="8">
    <location>
        <begin position="10"/>
        <end position="62"/>
    </location>
</feature>
<reference evidence="10" key="2">
    <citation type="submission" date="2020-04" db="EMBL/GenBank/DDBJ databases">
        <authorList>
            <consortium name="NCBI Genome Project"/>
        </authorList>
    </citation>
    <scope>NUCLEOTIDE SEQUENCE</scope>
    <source>
        <strain evidence="10">CBS 342.82</strain>
    </source>
</reference>
<dbReference type="PANTHER" id="PTHR22768">
    <property type="entry name" value="DNA REPLICATION COMPLEX GINS PROTEIN PSF3"/>
    <property type="match status" value="1"/>
</dbReference>
<dbReference type="SUPFAM" id="SSF160059">
    <property type="entry name" value="PriA/YqbF domain"/>
    <property type="match status" value="1"/>
</dbReference>
<dbReference type="AlphaFoldDB" id="A0A6J3M245"/>
<dbReference type="InterPro" id="IPR036224">
    <property type="entry name" value="GINS_bundle-like_dom_sf"/>
</dbReference>
<dbReference type="GO" id="GO:1902975">
    <property type="term" value="P:mitotic DNA replication initiation"/>
    <property type="evidence" value="ECO:0007669"/>
    <property type="project" value="TreeGrafter"/>
</dbReference>
<evidence type="ECO:0000259" key="8">
    <source>
        <dbReference type="Pfam" id="PF22466"/>
    </source>
</evidence>
<evidence type="ECO:0000256" key="4">
    <source>
        <dbReference type="ARBA" id="ARBA00022705"/>
    </source>
</evidence>
<dbReference type="PANTHER" id="PTHR22768:SF0">
    <property type="entry name" value="DNA REPLICATION COMPLEX GINS PROTEIN PSF3"/>
    <property type="match status" value="1"/>
</dbReference>
<evidence type="ECO:0000256" key="6">
    <source>
        <dbReference type="RuleBase" id="RU367161"/>
    </source>
</evidence>
<dbReference type="Gene3D" id="1.20.58.2050">
    <property type="match status" value="1"/>
</dbReference>
<organism evidence="10">
    <name type="scientific">Dissoconium aciculare CBS 342.82</name>
    <dbReference type="NCBI Taxonomy" id="1314786"/>
    <lineage>
        <taxon>Eukaryota</taxon>
        <taxon>Fungi</taxon>
        <taxon>Dikarya</taxon>
        <taxon>Ascomycota</taxon>
        <taxon>Pezizomycotina</taxon>
        <taxon>Dothideomycetes</taxon>
        <taxon>Dothideomycetidae</taxon>
        <taxon>Mycosphaerellales</taxon>
        <taxon>Dissoconiaceae</taxon>
        <taxon>Dissoconium</taxon>
    </lineage>
</organism>
<dbReference type="Pfam" id="PF05916">
    <property type="entry name" value="Sld5"/>
    <property type="match status" value="1"/>
</dbReference>
<dbReference type="InterPro" id="IPR021151">
    <property type="entry name" value="GINS_A"/>
</dbReference>
<dbReference type="Proteomes" id="UP000504637">
    <property type="component" value="Unplaced"/>
</dbReference>
<reference evidence="10" key="3">
    <citation type="submission" date="2025-08" db="UniProtKB">
        <authorList>
            <consortium name="RefSeq"/>
        </authorList>
    </citation>
    <scope>IDENTIFICATION</scope>
    <source>
        <strain evidence="10">CBS 342.82</strain>
    </source>
</reference>
<evidence type="ECO:0000256" key="5">
    <source>
        <dbReference type="ARBA" id="ARBA00023242"/>
    </source>
</evidence>
<gene>
    <name evidence="10" type="ORF">K489DRAFT_370874</name>
</gene>
<evidence type="ECO:0000256" key="1">
    <source>
        <dbReference type="ARBA" id="ARBA00004123"/>
    </source>
</evidence>
<dbReference type="InterPro" id="IPR010492">
    <property type="entry name" value="GINS_Psf3"/>
</dbReference>
<evidence type="ECO:0000313" key="10">
    <source>
        <dbReference type="RefSeq" id="XP_033459019.1"/>
    </source>
</evidence>
<keyword evidence="4 6" id="KW-0235">DNA replication</keyword>
<sequence length="195" mass="21340">MAASFPASYYSPDSILTDAQKVPCTMNLALPTTHLPALNHGAAVTAGLKLDLPLWLAEMLAVTKPGQGRGGMVDDEAASLASIDMPTALGHRVLNALRAEPRSVDIRAQAGWFYGLGERMLELFEEEELIEVLEDSFKIRAFEIADKAQNTRAVQHGADGNEFTNGLDETERRLFRAAHDGTSSVKRWFEHTSKS</sequence>
<dbReference type="GeneID" id="54360988"/>
<comment type="function">
    <text evidence="6">The GINS complex plays an essential role in the initiation of DNA replication.</text>
</comment>
<evidence type="ECO:0000259" key="7">
    <source>
        <dbReference type="Pfam" id="PF05916"/>
    </source>
</evidence>
<keyword evidence="5 6" id="KW-0539">Nucleus</keyword>
<dbReference type="RefSeq" id="XP_033459019.1">
    <property type="nucleotide sequence ID" value="XM_033603188.1"/>
</dbReference>
<dbReference type="InterPro" id="IPR055221">
    <property type="entry name" value="PSF3_N"/>
</dbReference>
<dbReference type="InterPro" id="IPR038437">
    <property type="entry name" value="GINS_Psf3_sf"/>
</dbReference>
<evidence type="ECO:0000313" key="9">
    <source>
        <dbReference type="Proteomes" id="UP000504637"/>
    </source>
</evidence>
<feature type="domain" description="GINS subunit" evidence="7">
    <location>
        <begin position="91"/>
        <end position="189"/>
    </location>
</feature>
<dbReference type="CDD" id="cd11713">
    <property type="entry name" value="GINS_A_psf3"/>
    <property type="match status" value="1"/>
</dbReference>
<accession>A0A6J3M245</accession>
<comment type="similarity">
    <text evidence="2 6">Belongs to the GINS3/PSF3 family.</text>
</comment>
<dbReference type="SUPFAM" id="SSF158573">
    <property type="entry name" value="GINS helical bundle-like"/>
    <property type="match status" value="1"/>
</dbReference>
<reference evidence="10" key="1">
    <citation type="submission" date="2020-01" db="EMBL/GenBank/DDBJ databases">
        <authorList>
            <consortium name="DOE Joint Genome Institute"/>
            <person name="Haridas S."/>
            <person name="Albert R."/>
            <person name="Binder M."/>
            <person name="Bloem J."/>
            <person name="Labutti K."/>
            <person name="Salamov A."/>
            <person name="Andreopoulos B."/>
            <person name="Baker S.E."/>
            <person name="Barry K."/>
            <person name="Bills G."/>
            <person name="Bluhm B.H."/>
            <person name="Cannon C."/>
            <person name="Castanera R."/>
            <person name="Culley D.E."/>
            <person name="Daum C."/>
            <person name="Ezra D."/>
            <person name="Gonzalez J.B."/>
            <person name="Henrissat B."/>
            <person name="Kuo A."/>
            <person name="Liang C."/>
            <person name="Lipzen A."/>
            <person name="Lutzoni F."/>
            <person name="Magnuson J."/>
            <person name="Mondo S."/>
            <person name="Nolan M."/>
            <person name="Ohm R."/>
            <person name="Pangilinan J."/>
            <person name="Park H.-J."/>
            <person name="Ramirez L."/>
            <person name="Alfaro M."/>
            <person name="Sun H."/>
            <person name="Tritt A."/>
            <person name="Yoshinaga Y."/>
            <person name="Zwiers L.-H."/>
            <person name="Turgeon B.G."/>
            <person name="Goodwin S.B."/>
            <person name="Spatafora J.W."/>
            <person name="Crous P.W."/>
            <person name="Grigoriev I.V."/>
        </authorList>
    </citation>
    <scope>NUCLEOTIDE SEQUENCE</scope>
    <source>
        <strain evidence="10">CBS 342.82</strain>
    </source>
</reference>
<evidence type="ECO:0000256" key="2">
    <source>
        <dbReference type="ARBA" id="ARBA00006343"/>
    </source>
</evidence>
<dbReference type="GO" id="GO:0000811">
    <property type="term" value="C:GINS complex"/>
    <property type="evidence" value="ECO:0007669"/>
    <property type="project" value="UniProtKB-UniRule"/>
</dbReference>
<dbReference type="OrthoDB" id="10251744at2759"/>
<keyword evidence="9" id="KW-1185">Reference proteome</keyword>
<dbReference type="Pfam" id="PF22466">
    <property type="entry name" value="PSF3_N"/>
    <property type="match status" value="1"/>
</dbReference>
<comment type="subunit">
    <text evidence="6">Component of the GINS complex.</text>
</comment>
<protein>
    <recommendedName>
        <fullName evidence="3 6">DNA replication complex GINS protein PSF3</fullName>
    </recommendedName>
</protein>
<dbReference type="CDD" id="cd21693">
    <property type="entry name" value="GINS_B_Psf3"/>
    <property type="match status" value="1"/>
</dbReference>
<evidence type="ECO:0000256" key="3">
    <source>
        <dbReference type="ARBA" id="ARBA00015140"/>
    </source>
</evidence>
<comment type="subcellular location">
    <subcellularLocation>
        <location evidence="1 6">Nucleus</location>
    </subcellularLocation>
</comment>